<reference evidence="1 2" key="1">
    <citation type="journal article" date="2016" name="Front. Microbiol.">
        <title>Fuerstia marisgermanicae gen. nov., sp. nov., an Unusual Member of the Phylum Planctomycetes from the German Wadden Sea.</title>
        <authorList>
            <person name="Kohn T."/>
            <person name="Heuer A."/>
            <person name="Jogler M."/>
            <person name="Vollmers J."/>
            <person name="Boedeker C."/>
            <person name="Bunk B."/>
            <person name="Rast P."/>
            <person name="Borchert D."/>
            <person name="Glockner I."/>
            <person name="Freese H.M."/>
            <person name="Klenk H.P."/>
            <person name="Overmann J."/>
            <person name="Kaster A.K."/>
            <person name="Rohde M."/>
            <person name="Wiegand S."/>
            <person name="Jogler C."/>
        </authorList>
    </citation>
    <scope>NUCLEOTIDE SEQUENCE [LARGE SCALE GENOMIC DNA]</scope>
    <source>
        <strain evidence="1 2">NH11</strain>
    </source>
</reference>
<gene>
    <name evidence="1" type="ORF">Fuma_06257</name>
</gene>
<accession>A0A1P8WRA1</accession>
<evidence type="ECO:0000313" key="2">
    <source>
        <dbReference type="Proteomes" id="UP000187735"/>
    </source>
</evidence>
<proteinExistence type="predicted"/>
<sequence length="51" mass="5756">MPSLPENNDTQRQSQVLAKAQKYQWRHLSLPSPSLALMKPLARMSHAIGVE</sequence>
<dbReference type="AlphaFoldDB" id="A0A1P8WRA1"/>
<dbReference type="Proteomes" id="UP000187735">
    <property type="component" value="Chromosome"/>
</dbReference>
<dbReference type="KEGG" id="fmr:Fuma_06257"/>
<organism evidence="1 2">
    <name type="scientific">Fuerstiella marisgermanici</name>
    <dbReference type="NCBI Taxonomy" id="1891926"/>
    <lineage>
        <taxon>Bacteria</taxon>
        <taxon>Pseudomonadati</taxon>
        <taxon>Planctomycetota</taxon>
        <taxon>Planctomycetia</taxon>
        <taxon>Planctomycetales</taxon>
        <taxon>Planctomycetaceae</taxon>
        <taxon>Fuerstiella</taxon>
    </lineage>
</organism>
<dbReference type="EMBL" id="CP017641">
    <property type="protein sequence ID" value="APZ96587.1"/>
    <property type="molecule type" value="Genomic_DNA"/>
</dbReference>
<name>A0A1P8WRA1_9PLAN</name>
<protein>
    <submittedName>
        <fullName evidence="1">Uncharacterized protein</fullName>
    </submittedName>
</protein>
<keyword evidence="2" id="KW-1185">Reference proteome</keyword>
<evidence type="ECO:0000313" key="1">
    <source>
        <dbReference type="EMBL" id="APZ96587.1"/>
    </source>
</evidence>